<dbReference type="AlphaFoldDB" id="A0A1V9FP86"/>
<dbReference type="OrthoDB" id="1430738at2"/>
<comment type="caution">
    <text evidence="2">The sequence shown here is derived from an EMBL/GenBank/DDBJ whole genome shotgun (WGS) entry which is preliminary data.</text>
</comment>
<organism evidence="2 3">
    <name type="scientific">Niastella vici</name>
    <dbReference type="NCBI Taxonomy" id="1703345"/>
    <lineage>
        <taxon>Bacteria</taxon>
        <taxon>Pseudomonadati</taxon>
        <taxon>Bacteroidota</taxon>
        <taxon>Chitinophagia</taxon>
        <taxon>Chitinophagales</taxon>
        <taxon>Chitinophagaceae</taxon>
        <taxon>Niastella</taxon>
    </lineage>
</organism>
<feature type="compositionally biased region" description="Polar residues" evidence="1">
    <location>
        <begin position="22"/>
        <end position="70"/>
    </location>
</feature>
<accession>A0A1V9FP86</accession>
<keyword evidence="3" id="KW-1185">Reference proteome</keyword>
<dbReference type="EMBL" id="LVYD01000065">
    <property type="protein sequence ID" value="OQP60174.1"/>
    <property type="molecule type" value="Genomic_DNA"/>
</dbReference>
<dbReference type="RefSeq" id="WP_081153505.1">
    <property type="nucleotide sequence ID" value="NZ_LVYD01000065.1"/>
</dbReference>
<sequence length="156" mass="16267">MGTSSSNRGPSGKTGLLPTWYGNGTVNSQQQTGNPDSSGNETADGNQNGNGQGESPNQQVNTPPISNTTQDWKEAKGALTRYSNNTRGSNICKAAKSYVRTFGGSRGATRSASRGVSSGRGLVNFLGSVSTSGGGFSQTLTDLNKLSAFFRHNNRN</sequence>
<dbReference type="STRING" id="1703345.A3860_34400"/>
<name>A0A1V9FP86_9BACT</name>
<gene>
    <name evidence="2" type="ORF">A3860_34400</name>
</gene>
<protein>
    <submittedName>
        <fullName evidence="2">Uncharacterized protein</fullName>
    </submittedName>
</protein>
<proteinExistence type="predicted"/>
<evidence type="ECO:0000313" key="3">
    <source>
        <dbReference type="Proteomes" id="UP000192796"/>
    </source>
</evidence>
<evidence type="ECO:0000256" key="1">
    <source>
        <dbReference type="SAM" id="MobiDB-lite"/>
    </source>
</evidence>
<evidence type="ECO:0000313" key="2">
    <source>
        <dbReference type="EMBL" id="OQP60174.1"/>
    </source>
</evidence>
<dbReference type="Proteomes" id="UP000192796">
    <property type="component" value="Unassembled WGS sequence"/>
</dbReference>
<feature type="region of interest" description="Disordered" evidence="1">
    <location>
        <begin position="1"/>
        <end position="71"/>
    </location>
</feature>
<reference evidence="2 3" key="1">
    <citation type="submission" date="2016-03" db="EMBL/GenBank/DDBJ databases">
        <title>Niastella vici sp. nov., isolated from farmland soil.</title>
        <authorList>
            <person name="Chen L."/>
            <person name="Wang D."/>
            <person name="Yang S."/>
            <person name="Wang G."/>
        </authorList>
    </citation>
    <scope>NUCLEOTIDE SEQUENCE [LARGE SCALE GENOMIC DNA]</scope>
    <source>
        <strain evidence="2 3">DJ57</strain>
    </source>
</reference>